<feature type="compositionally biased region" description="Polar residues" evidence="1">
    <location>
        <begin position="493"/>
        <end position="527"/>
    </location>
</feature>
<feature type="region of interest" description="Disordered" evidence="1">
    <location>
        <begin position="457"/>
        <end position="557"/>
    </location>
</feature>
<dbReference type="SUPFAM" id="SSF54106">
    <property type="entry name" value="LysM domain"/>
    <property type="match status" value="1"/>
</dbReference>
<dbReference type="InterPro" id="IPR036779">
    <property type="entry name" value="LysM_dom_sf"/>
</dbReference>
<evidence type="ECO:0000313" key="4">
    <source>
        <dbReference type="Proteomes" id="UP001359485"/>
    </source>
</evidence>
<dbReference type="PROSITE" id="PS51782">
    <property type="entry name" value="LYSM"/>
    <property type="match status" value="1"/>
</dbReference>
<dbReference type="SMART" id="SM00257">
    <property type="entry name" value="LysM"/>
    <property type="match status" value="1"/>
</dbReference>
<comment type="caution">
    <text evidence="3">The sequence shown here is derived from an EMBL/GenBank/DDBJ whole genome shotgun (WGS) entry which is preliminary data.</text>
</comment>
<feature type="region of interest" description="Disordered" evidence="1">
    <location>
        <begin position="650"/>
        <end position="680"/>
    </location>
</feature>
<feature type="compositionally biased region" description="Basic and acidic residues" evidence="1">
    <location>
        <begin position="298"/>
        <end position="309"/>
    </location>
</feature>
<proteinExistence type="predicted"/>
<evidence type="ECO:0000256" key="1">
    <source>
        <dbReference type="SAM" id="MobiDB-lite"/>
    </source>
</evidence>
<dbReference type="CDD" id="cd00118">
    <property type="entry name" value="LysM"/>
    <property type="match status" value="1"/>
</dbReference>
<accession>A0ABR1B1L4</accession>
<feature type="compositionally biased region" description="Pro residues" evidence="1">
    <location>
        <begin position="836"/>
        <end position="846"/>
    </location>
</feature>
<gene>
    <name evidence="3" type="ORF">RUM44_004002</name>
</gene>
<reference evidence="3 4" key="1">
    <citation type="submission" date="2023-09" db="EMBL/GenBank/DDBJ databases">
        <title>Genomes of two closely related lineages of the louse Polyplax serrata with different host specificities.</title>
        <authorList>
            <person name="Martinu J."/>
            <person name="Tarabai H."/>
            <person name="Stefka J."/>
            <person name="Hypsa V."/>
        </authorList>
    </citation>
    <scope>NUCLEOTIDE SEQUENCE [LARGE SCALE GENOMIC DNA]</scope>
    <source>
        <strain evidence="3">98ZLc_SE</strain>
    </source>
</reference>
<dbReference type="Gene3D" id="3.10.350.10">
    <property type="entry name" value="LysM domain"/>
    <property type="match status" value="1"/>
</dbReference>
<evidence type="ECO:0000313" key="3">
    <source>
        <dbReference type="EMBL" id="KAK6633400.1"/>
    </source>
</evidence>
<sequence>MTSQYFHVFDWISGKISGIVTKAENCHKSPPQNIPLDTKDSGCFYESYLPNCKSYVNVEYFHRRLKCTQDFEEDLVTSCKGSSPTFSIGVDVALFMSTHPEDNIWQSCERSRRASTDVGRTTLSVPYTRSKSRSVDHGISSPFDLDLLRSKVEDRFDCVAVLPLVVTANTKKREKAFSMAWGGRWRCCRTRRQQQEQKEEKETASDLGDSDGDVEKEKKKTSPPINTIPYTVQASDTLNSVAARFDITPSELRKLNRLASNLIFPGQLIHVPEKKVSGEGDDNPEETLTSASTEDGDHEPPSEEKDILDNLRPVSPKPGHIERVKAPMSPQSKRHDPREARFLKINVRHITDGQGVVGGVLLVTPNAVMFDPNVSDPLVIEHGPESYGVIAPMEFVVNAAIYYDIAHMRVGHTDNKSDCNKPEIYYAKSNEKDKLFLEPQGSPGRDSLLVKDETFPELAPSKGSSDEDNESLSSYTGRDGDAFPKAFERDLVTPTNLTDAAPENQTTTQGSSLVSQQSCPETQNSTKRTLEERRTSSLDHHWAVPKPKSSSDSVDAQTEIDRIQLGETARGVEDVSSEKPKEGDLEDRSRLTKLSCYDSGIDIRDTTSSTTQDMPIVVTPLRRVTRDADIIFSSKDECVVLVSDGKKKTSSVSFSVDNNNENKETVKEEKAEDEKASEGKKSKMLKRLSYPISWMEGSFVNESKDSEKDSLSSLPTSADSQHSSVFSKVFSSSPKSIVSDIGSGIVDLGSGIADLGSGIGSGIVDLGTGIGSGIVDLGSGIGSGIVDLGSGIGSGLSDFGSNLFMMKNPSEDSGGTKSPASTNTPVTRSPLTSRFPPQPPNTPCPNPEAHSTTGKKEGILGRSSVGAFIRSSTSNEEGKGSLSRSATPKLDYRSMVSVEDMPELFVSFDKLILRPARSCEDPPLYLRLRMGKPIDKKIPKSTPIMSYGKKKMRPEYWFSVPRNRVDELYNFLHIWVPHLYGDLDEMDPKARGYELVESDTEIWDEEEVPQGDGTGDLGENDDLADLTRESWEMVKAPYVKLYAILKSQNLSSDSQGANEEVCLILLRITSVYSHECLLTT</sequence>
<protein>
    <recommendedName>
        <fullName evidence="2">LysM domain-containing protein</fullName>
    </recommendedName>
</protein>
<feature type="compositionally biased region" description="Basic and acidic residues" evidence="1">
    <location>
        <begin position="528"/>
        <end position="542"/>
    </location>
</feature>
<name>A0ABR1B1L4_POLSC</name>
<feature type="compositionally biased region" description="Basic and acidic residues" evidence="1">
    <location>
        <begin position="660"/>
        <end position="680"/>
    </location>
</feature>
<organism evidence="3 4">
    <name type="scientific">Polyplax serrata</name>
    <name type="common">Common mouse louse</name>
    <dbReference type="NCBI Taxonomy" id="468196"/>
    <lineage>
        <taxon>Eukaryota</taxon>
        <taxon>Metazoa</taxon>
        <taxon>Ecdysozoa</taxon>
        <taxon>Arthropoda</taxon>
        <taxon>Hexapoda</taxon>
        <taxon>Insecta</taxon>
        <taxon>Pterygota</taxon>
        <taxon>Neoptera</taxon>
        <taxon>Paraneoptera</taxon>
        <taxon>Psocodea</taxon>
        <taxon>Troctomorpha</taxon>
        <taxon>Phthiraptera</taxon>
        <taxon>Anoplura</taxon>
        <taxon>Polyplacidae</taxon>
        <taxon>Polyplax</taxon>
    </lineage>
</organism>
<dbReference type="EMBL" id="JAWJWF010000004">
    <property type="protein sequence ID" value="KAK6633400.1"/>
    <property type="molecule type" value="Genomic_DNA"/>
</dbReference>
<dbReference type="Pfam" id="PF01476">
    <property type="entry name" value="LysM"/>
    <property type="match status" value="1"/>
</dbReference>
<dbReference type="InterPro" id="IPR018392">
    <property type="entry name" value="LysM"/>
</dbReference>
<feature type="compositionally biased region" description="Basic and acidic residues" evidence="1">
    <location>
        <begin position="478"/>
        <end position="491"/>
    </location>
</feature>
<feature type="compositionally biased region" description="Basic and acidic residues" evidence="1">
    <location>
        <begin position="193"/>
        <end position="204"/>
    </location>
</feature>
<feature type="region of interest" description="Disordered" evidence="1">
    <location>
        <begin position="192"/>
        <end position="231"/>
    </location>
</feature>
<feature type="region of interest" description="Disordered" evidence="1">
    <location>
        <begin position="807"/>
        <end position="857"/>
    </location>
</feature>
<evidence type="ECO:0000259" key="2">
    <source>
        <dbReference type="PROSITE" id="PS51782"/>
    </source>
</evidence>
<feature type="region of interest" description="Disordered" evidence="1">
    <location>
        <begin position="274"/>
        <end position="336"/>
    </location>
</feature>
<keyword evidence="4" id="KW-1185">Reference proteome</keyword>
<dbReference type="Proteomes" id="UP001359485">
    <property type="component" value="Unassembled WGS sequence"/>
</dbReference>
<feature type="domain" description="LysM" evidence="2">
    <location>
        <begin position="228"/>
        <end position="271"/>
    </location>
</feature>
<feature type="compositionally biased region" description="Polar residues" evidence="1">
    <location>
        <begin position="811"/>
        <end position="832"/>
    </location>
</feature>